<dbReference type="InterPro" id="IPR029060">
    <property type="entry name" value="PIN-like_dom_sf"/>
</dbReference>
<dbReference type="OrthoDB" id="32625at2"/>
<reference evidence="7 8" key="1">
    <citation type="submission" date="2014-05" db="EMBL/GenBank/DDBJ databases">
        <title>Draft Genome Sequence of Nitratireductor basaltis Strain UMTGB225, A Marine Bacterium Isolated from Green Barrel Tunicate.</title>
        <authorList>
            <person name="Gan H.Y."/>
        </authorList>
    </citation>
    <scope>NUCLEOTIDE SEQUENCE [LARGE SCALE GENOMIC DNA]</scope>
    <source>
        <strain evidence="7 8">UMTGB225</strain>
    </source>
</reference>
<feature type="domain" description="PIN" evidence="6">
    <location>
        <begin position="3"/>
        <end position="140"/>
    </location>
</feature>
<comment type="caution">
    <text evidence="7">The sequence shown here is derived from an EMBL/GenBank/DDBJ whole genome shotgun (WGS) entry which is preliminary data.</text>
</comment>
<dbReference type="Proteomes" id="UP000053675">
    <property type="component" value="Unassembled WGS sequence"/>
</dbReference>
<evidence type="ECO:0000256" key="4">
    <source>
        <dbReference type="ARBA" id="ARBA00022801"/>
    </source>
</evidence>
<feature type="binding site" evidence="5">
    <location>
        <position position="5"/>
    </location>
    <ligand>
        <name>Mg(2+)</name>
        <dbReference type="ChEBI" id="CHEBI:18420"/>
    </ligand>
</feature>
<dbReference type="CDD" id="cd09871">
    <property type="entry name" value="PIN_MtVapC28-VapC30-like"/>
    <property type="match status" value="1"/>
</dbReference>
<dbReference type="PATRIC" id="fig|472175.3.peg.2548"/>
<dbReference type="InterPro" id="IPR002716">
    <property type="entry name" value="PIN_dom"/>
</dbReference>
<name>A0A084U5S1_9HYPH</name>
<comment type="function">
    <text evidence="5">Toxic component of a toxin-antitoxin (TA) system. An RNase.</text>
</comment>
<keyword evidence="5" id="KW-0460">Magnesium</keyword>
<keyword evidence="8" id="KW-1185">Reference proteome</keyword>
<keyword evidence="5" id="KW-0800">Toxin</keyword>
<dbReference type="GO" id="GO:0016787">
    <property type="term" value="F:hydrolase activity"/>
    <property type="evidence" value="ECO:0007669"/>
    <property type="project" value="UniProtKB-KW"/>
</dbReference>
<keyword evidence="1 5" id="KW-1277">Toxin-antitoxin system</keyword>
<evidence type="ECO:0000313" key="7">
    <source>
        <dbReference type="EMBL" id="KFB08307.1"/>
    </source>
</evidence>
<dbReference type="GO" id="GO:0004540">
    <property type="term" value="F:RNA nuclease activity"/>
    <property type="evidence" value="ECO:0007669"/>
    <property type="project" value="InterPro"/>
</dbReference>
<keyword evidence="3 5" id="KW-0479">Metal-binding</keyword>
<evidence type="ECO:0000313" key="8">
    <source>
        <dbReference type="Proteomes" id="UP000053675"/>
    </source>
</evidence>
<evidence type="ECO:0000256" key="2">
    <source>
        <dbReference type="ARBA" id="ARBA00022722"/>
    </source>
</evidence>
<feature type="binding site" evidence="5">
    <location>
        <position position="115"/>
    </location>
    <ligand>
        <name>Mg(2+)</name>
        <dbReference type="ChEBI" id="CHEBI:18420"/>
    </ligand>
</feature>
<dbReference type="EC" id="3.1.-.-" evidence="5"/>
<dbReference type="InterPro" id="IPR022907">
    <property type="entry name" value="VapC_family"/>
</dbReference>
<evidence type="ECO:0000259" key="6">
    <source>
        <dbReference type="Pfam" id="PF01850"/>
    </source>
</evidence>
<dbReference type="EMBL" id="JMQM01000002">
    <property type="protein sequence ID" value="KFB08307.1"/>
    <property type="molecule type" value="Genomic_DNA"/>
</dbReference>
<accession>A0A084U5S1</accession>
<organism evidence="7 8">
    <name type="scientific">Nitratireductor basaltis</name>
    <dbReference type="NCBI Taxonomy" id="472175"/>
    <lineage>
        <taxon>Bacteria</taxon>
        <taxon>Pseudomonadati</taxon>
        <taxon>Pseudomonadota</taxon>
        <taxon>Alphaproteobacteria</taxon>
        <taxon>Hyphomicrobiales</taxon>
        <taxon>Phyllobacteriaceae</taxon>
        <taxon>Nitratireductor</taxon>
    </lineage>
</organism>
<keyword evidence="4 5" id="KW-0378">Hydrolase</keyword>
<protein>
    <recommendedName>
        <fullName evidence="5">Ribonuclease VapC</fullName>
        <shortName evidence="5">RNase VapC</shortName>
        <ecNumber evidence="5">3.1.-.-</ecNumber>
    </recommendedName>
    <alternativeName>
        <fullName evidence="5">Toxin VapC</fullName>
    </alternativeName>
</protein>
<dbReference type="eggNOG" id="COG3742">
    <property type="taxonomic scope" value="Bacteria"/>
</dbReference>
<dbReference type="Gene3D" id="3.40.50.1010">
    <property type="entry name" value="5'-nuclease"/>
    <property type="match status" value="1"/>
</dbReference>
<evidence type="ECO:0000256" key="1">
    <source>
        <dbReference type="ARBA" id="ARBA00022649"/>
    </source>
</evidence>
<sequence>MLFIDASVVVAILAGEDDAEALMARLEREEGPFGISPIVRMEATLSLARRIATARKRVTATPEDIETATTLVDQFTTDLELTEIAITAEIGRKALAAAGRYGKLVNHPAKLNLGDCLAYACAQELGARLAFKGNDFVETDLGW</sequence>
<dbReference type="GO" id="GO:0090729">
    <property type="term" value="F:toxin activity"/>
    <property type="evidence" value="ECO:0007669"/>
    <property type="project" value="UniProtKB-KW"/>
</dbReference>
<dbReference type="GO" id="GO:0000287">
    <property type="term" value="F:magnesium ion binding"/>
    <property type="evidence" value="ECO:0007669"/>
    <property type="project" value="UniProtKB-UniRule"/>
</dbReference>
<gene>
    <name evidence="5 7" type="primary">vapC</name>
    <name evidence="7" type="ORF">EL18_02557</name>
</gene>
<dbReference type="SUPFAM" id="SSF88723">
    <property type="entry name" value="PIN domain-like"/>
    <property type="match status" value="1"/>
</dbReference>
<evidence type="ECO:0000256" key="5">
    <source>
        <dbReference type="HAMAP-Rule" id="MF_00265"/>
    </source>
</evidence>
<dbReference type="RefSeq" id="WP_036484890.1">
    <property type="nucleotide sequence ID" value="NZ_JMQM01000002.1"/>
</dbReference>
<proteinExistence type="inferred from homology"/>
<evidence type="ECO:0000256" key="3">
    <source>
        <dbReference type="ARBA" id="ARBA00022723"/>
    </source>
</evidence>
<comment type="similarity">
    <text evidence="5">Belongs to the PINc/VapC protein family.</text>
</comment>
<dbReference type="STRING" id="472175.EL18_02557"/>
<dbReference type="HAMAP" id="MF_00265">
    <property type="entry name" value="VapC_Nob1"/>
    <property type="match status" value="1"/>
</dbReference>
<keyword evidence="2 5" id="KW-0540">Nuclease</keyword>
<dbReference type="Pfam" id="PF01850">
    <property type="entry name" value="PIN"/>
    <property type="match status" value="1"/>
</dbReference>
<dbReference type="AlphaFoldDB" id="A0A084U5S1"/>
<comment type="cofactor">
    <cofactor evidence="5">
        <name>Mg(2+)</name>
        <dbReference type="ChEBI" id="CHEBI:18420"/>
    </cofactor>
</comment>